<name>A0A5B2XMR8_9PSEU</name>
<sequence>MTRTALPRTSPWDPANGHRFVTSDGTALHVVDSGPADAELTVVLLHGWTLDHTSWDRVVEGIPAGVGAAVRVLRFDLRGHGGSAPAPRGTATIGQLADDLAELVESRVPSGRLVLVGHSMGGMTIMALAERHPELVLRRVAGVGLVATSSGDLANLTLGLPRSVAAVVLRGERLVNRRLAKLRRPMLLRRTDAVRPGLRWLLFGRRPDRADVVATAEQVGRCHPPSMVAFRDSLIEHERRLALAGLRDRPCVVFAGGADRLCPVPHARVIAGELPDADLVVYPGAGHMLPVERSVEITTRLSGLVRGLLRVR</sequence>
<dbReference type="Proteomes" id="UP000323454">
    <property type="component" value="Unassembled WGS sequence"/>
</dbReference>
<proteinExistence type="predicted"/>
<dbReference type="AlphaFoldDB" id="A0A5B2XMR8"/>
<dbReference type="InterPro" id="IPR029058">
    <property type="entry name" value="AB_hydrolase_fold"/>
</dbReference>
<reference evidence="3 4" key="2">
    <citation type="submission" date="2019-09" db="EMBL/GenBank/DDBJ databases">
        <authorList>
            <person name="Jin C."/>
        </authorList>
    </citation>
    <scope>NUCLEOTIDE SEQUENCE [LARGE SCALE GENOMIC DNA]</scope>
    <source>
        <strain evidence="3 4">AN110305</strain>
    </source>
</reference>
<keyword evidence="4" id="KW-1185">Reference proteome</keyword>
<dbReference type="PANTHER" id="PTHR43798">
    <property type="entry name" value="MONOACYLGLYCEROL LIPASE"/>
    <property type="match status" value="1"/>
</dbReference>
<feature type="domain" description="AB hydrolase-1" evidence="2">
    <location>
        <begin position="42"/>
        <end position="293"/>
    </location>
</feature>
<protein>
    <submittedName>
        <fullName evidence="3">Alpha/beta hydrolase</fullName>
    </submittedName>
</protein>
<reference evidence="3 4" key="1">
    <citation type="submission" date="2019-09" db="EMBL/GenBank/DDBJ databases">
        <title>Goodfellowia gen. nov., a new genus of the Pseudonocardineae related to Actinoalloteichus, containing Goodfellowia coeruleoviolacea gen. nov., comb. nov. gen. nov., comb. nov.</title>
        <authorList>
            <person name="Labeda D."/>
        </authorList>
    </citation>
    <scope>NUCLEOTIDE SEQUENCE [LARGE SCALE GENOMIC DNA]</scope>
    <source>
        <strain evidence="3 4">AN110305</strain>
    </source>
</reference>
<dbReference type="GO" id="GO:0016020">
    <property type="term" value="C:membrane"/>
    <property type="evidence" value="ECO:0007669"/>
    <property type="project" value="TreeGrafter"/>
</dbReference>
<dbReference type="Gene3D" id="3.40.50.1820">
    <property type="entry name" value="alpha/beta hydrolase"/>
    <property type="match status" value="1"/>
</dbReference>
<evidence type="ECO:0000313" key="4">
    <source>
        <dbReference type="Proteomes" id="UP000323454"/>
    </source>
</evidence>
<evidence type="ECO:0000256" key="1">
    <source>
        <dbReference type="ARBA" id="ARBA00022801"/>
    </source>
</evidence>
<dbReference type="OrthoDB" id="5422338at2"/>
<dbReference type="SUPFAM" id="SSF53474">
    <property type="entry name" value="alpha/beta-Hydrolases"/>
    <property type="match status" value="1"/>
</dbReference>
<accession>A0A5B2XMR8</accession>
<keyword evidence="1 3" id="KW-0378">Hydrolase</keyword>
<dbReference type="Pfam" id="PF12697">
    <property type="entry name" value="Abhydrolase_6"/>
    <property type="match status" value="1"/>
</dbReference>
<dbReference type="InterPro" id="IPR050266">
    <property type="entry name" value="AB_hydrolase_sf"/>
</dbReference>
<dbReference type="InterPro" id="IPR000073">
    <property type="entry name" value="AB_hydrolase_1"/>
</dbReference>
<dbReference type="EMBL" id="VUOB01000013">
    <property type="protein sequence ID" value="KAA2264092.1"/>
    <property type="molecule type" value="Genomic_DNA"/>
</dbReference>
<evidence type="ECO:0000313" key="3">
    <source>
        <dbReference type="EMBL" id="KAA2264092.1"/>
    </source>
</evidence>
<dbReference type="PANTHER" id="PTHR43798:SF31">
    <property type="entry name" value="AB HYDROLASE SUPERFAMILY PROTEIN YCLE"/>
    <property type="match status" value="1"/>
</dbReference>
<organism evidence="3 4">
    <name type="scientific">Solihabitans fulvus</name>
    <dbReference type="NCBI Taxonomy" id="1892852"/>
    <lineage>
        <taxon>Bacteria</taxon>
        <taxon>Bacillati</taxon>
        <taxon>Actinomycetota</taxon>
        <taxon>Actinomycetes</taxon>
        <taxon>Pseudonocardiales</taxon>
        <taxon>Pseudonocardiaceae</taxon>
        <taxon>Solihabitans</taxon>
    </lineage>
</organism>
<comment type="caution">
    <text evidence="3">The sequence shown here is derived from an EMBL/GenBank/DDBJ whole genome shotgun (WGS) entry which is preliminary data.</text>
</comment>
<evidence type="ECO:0000259" key="2">
    <source>
        <dbReference type="Pfam" id="PF12697"/>
    </source>
</evidence>
<gene>
    <name evidence="3" type="ORF">F0L68_08920</name>
</gene>
<dbReference type="RefSeq" id="WP_149848999.1">
    <property type="nucleotide sequence ID" value="NZ_VUOB01000013.1"/>
</dbReference>
<dbReference type="GO" id="GO:0016787">
    <property type="term" value="F:hydrolase activity"/>
    <property type="evidence" value="ECO:0007669"/>
    <property type="project" value="UniProtKB-KW"/>
</dbReference>